<feature type="compositionally biased region" description="Basic and acidic residues" evidence="2">
    <location>
        <begin position="104"/>
        <end position="114"/>
    </location>
</feature>
<evidence type="ECO:0000313" key="4">
    <source>
        <dbReference type="Proteomes" id="UP000694385"/>
    </source>
</evidence>
<evidence type="ECO:0000313" key="3">
    <source>
        <dbReference type="Ensembl" id="ENSJJAP00000006632.1"/>
    </source>
</evidence>
<organism evidence="3 4">
    <name type="scientific">Jaculus jaculus</name>
    <name type="common">Lesser Egyptian jerboa</name>
    <dbReference type="NCBI Taxonomy" id="51337"/>
    <lineage>
        <taxon>Eukaryota</taxon>
        <taxon>Metazoa</taxon>
        <taxon>Chordata</taxon>
        <taxon>Craniata</taxon>
        <taxon>Vertebrata</taxon>
        <taxon>Euteleostomi</taxon>
        <taxon>Mammalia</taxon>
        <taxon>Eutheria</taxon>
        <taxon>Euarchontoglires</taxon>
        <taxon>Glires</taxon>
        <taxon>Rodentia</taxon>
        <taxon>Myomorpha</taxon>
        <taxon>Dipodoidea</taxon>
        <taxon>Dipodidae</taxon>
        <taxon>Dipodinae</taxon>
        <taxon>Jaculus</taxon>
    </lineage>
</organism>
<proteinExistence type="predicted"/>
<dbReference type="InterPro" id="IPR029515">
    <property type="entry name" value="Liprin"/>
</dbReference>
<protein>
    <submittedName>
        <fullName evidence="3">Uncharacterized protein</fullName>
    </submittedName>
</protein>
<dbReference type="AlphaFoldDB" id="A0A8C5K9B5"/>
<reference evidence="3" key="1">
    <citation type="submission" date="2025-08" db="UniProtKB">
        <authorList>
            <consortium name="Ensembl"/>
        </authorList>
    </citation>
    <scope>IDENTIFICATION</scope>
</reference>
<sequence>MGAAVETRPCDSLLPSSLQKSSSLGNLKKDTPDGSEFPADSHSSGSLPPRAPRQEVSVDDNPFGTRKARSSFGRGFFKIKSNKRTASAPNLDRKRSASAPTLAETEKEPAEHLDLAGLSPRSKDSLGPAPFQTSPPSPDSRKKSRGILRLFGKLRRSQSTTFNPEDMSEPEFKRGGTRATAGPRLGWSRDLGQ</sequence>
<feature type="compositionally biased region" description="Basic residues" evidence="2">
    <location>
        <begin position="142"/>
        <end position="156"/>
    </location>
</feature>
<keyword evidence="4" id="KW-1185">Reference proteome</keyword>
<dbReference type="GeneTree" id="ENSGT01050000244900"/>
<dbReference type="GO" id="GO:0048786">
    <property type="term" value="C:presynaptic active zone"/>
    <property type="evidence" value="ECO:0007669"/>
    <property type="project" value="TreeGrafter"/>
</dbReference>
<keyword evidence="1" id="KW-0677">Repeat</keyword>
<evidence type="ECO:0000256" key="2">
    <source>
        <dbReference type="SAM" id="MobiDB-lite"/>
    </source>
</evidence>
<dbReference type="GO" id="GO:0007528">
    <property type="term" value="P:neuromuscular junction development"/>
    <property type="evidence" value="ECO:0007669"/>
    <property type="project" value="TreeGrafter"/>
</dbReference>
<dbReference type="PANTHER" id="PTHR12587">
    <property type="entry name" value="LAR INTERACTING PROTEIN LIP -RELATED PROTEIN"/>
    <property type="match status" value="1"/>
</dbReference>
<name>A0A8C5K9B5_JACJA</name>
<reference evidence="3" key="2">
    <citation type="submission" date="2025-09" db="UniProtKB">
        <authorList>
            <consortium name="Ensembl"/>
        </authorList>
    </citation>
    <scope>IDENTIFICATION</scope>
</reference>
<accession>A0A8C5K9B5</accession>
<dbReference type="Proteomes" id="UP000694385">
    <property type="component" value="Unassembled WGS sequence"/>
</dbReference>
<dbReference type="OMA" id="PADSCKL"/>
<evidence type="ECO:0000256" key="1">
    <source>
        <dbReference type="ARBA" id="ARBA00022737"/>
    </source>
</evidence>
<feature type="region of interest" description="Disordered" evidence="2">
    <location>
        <begin position="1"/>
        <end position="193"/>
    </location>
</feature>
<feature type="compositionally biased region" description="Low complexity" evidence="2">
    <location>
        <begin position="12"/>
        <end position="26"/>
    </location>
</feature>
<dbReference type="Ensembl" id="ENSJJAT00000013028.1">
    <property type="protein sequence ID" value="ENSJJAP00000006632.1"/>
    <property type="gene ID" value="ENSJJAG00000011238.1"/>
</dbReference>
<dbReference type="PANTHER" id="PTHR12587:SF16">
    <property type="entry name" value="LIPRIN-BETA-1"/>
    <property type="match status" value="1"/>
</dbReference>